<sequence length="57" mass="6986">MRSLWIHSLVAFTPVKGFHDQRLHRREIHRWVDPVFQSYIYNKQSKKVLFLQASFKD</sequence>
<keyword evidence="2" id="KW-1185">Reference proteome</keyword>
<dbReference type="EMBL" id="JAEFBK010000010">
    <property type="protein sequence ID" value="KAG7561011.1"/>
    <property type="molecule type" value="Genomic_DNA"/>
</dbReference>
<reference evidence="1 2" key="1">
    <citation type="submission" date="2020-12" db="EMBL/GenBank/DDBJ databases">
        <title>Concerted genomic and epigenomic changes stabilize Arabidopsis allopolyploids.</title>
        <authorList>
            <person name="Chen Z."/>
        </authorList>
    </citation>
    <scope>NUCLEOTIDE SEQUENCE [LARGE SCALE GENOMIC DNA]</scope>
    <source>
        <strain evidence="1">Allo738</strain>
        <tissue evidence="1">Leaf</tissue>
    </source>
</reference>
<name>A0A8T1ZRX0_9BRAS</name>
<organism evidence="1 2">
    <name type="scientific">Arabidopsis thaliana x Arabidopsis arenosa</name>
    <dbReference type="NCBI Taxonomy" id="1240361"/>
    <lineage>
        <taxon>Eukaryota</taxon>
        <taxon>Viridiplantae</taxon>
        <taxon>Streptophyta</taxon>
        <taxon>Embryophyta</taxon>
        <taxon>Tracheophyta</taxon>
        <taxon>Spermatophyta</taxon>
        <taxon>Magnoliopsida</taxon>
        <taxon>eudicotyledons</taxon>
        <taxon>Gunneridae</taxon>
        <taxon>Pentapetalae</taxon>
        <taxon>rosids</taxon>
        <taxon>malvids</taxon>
        <taxon>Brassicales</taxon>
        <taxon>Brassicaceae</taxon>
        <taxon>Camelineae</taxon>
        <taxon>Arabidopsis</taxon>
    </lineage>
</organism>
<evidence type="ECO:0000313" key="1">
    <source>
        <dbReference type="EMBL" id="KAG7561011.1"/>
    </source>
</evidence>
<evidence type="ECO:0000313" key="2">
    <source>
        <dbReference type="Proteomes" id="UP000694240"/>
    </source>
</evidence>
<accession>A0A8T1ZRX0</accession>
<proteinExistence type="predicted"/>
<comment type="caution">
    <text evidence="1">The sequence shown here is derived from an EMBL/GenBank/DDBJ whole genome shotgun (WGS) entry which is preliminary data.</text>
</comment>
<gene>
    <name evidence="1" type="ORF">ISN45_Aa05g024730</name>
</gene>
<dbReference type="AlphaFoldDB" id="A0A8T1ZRX0"/>
<protein>
    <submittedName>
        <fullName evidence="1">Uncharacterized protein</fullName>
    </submittedName>
</protein>
<dbReference type="Proteomes" id="UP000694240">
    <property type="component" value="Chromosome 10"/>
</dbReference>